<dbReference type="InterPro" id="IPR036047">
    <property type="entry name" value="F-box-like_dom_sf"/>
</dbReference>
<evidence type="ECO:0000313" key="2">
    <source>
        <dbReference type="EMBL" id="KAL3515668.1"/>
    </source>
</evidence>
<gene>
    <name evidence="2" type="ORF">ACH5RR_022570</name>
</gene>
<comment type="caution">
    <text evidence="2">The sequence shown here is derived from an EMBL/GenBank/DDBJ whole genome shotgun (WGS) entry which is preliminary data.</text>
</comment>
<dbReference type="SUPFAM" id="SSF81383">
    <property type="entry name" value="F-box domain"/>
    <property type="match status" value="1"/>
</dbReference>
<dbReference type="PANTHER" id="PTHR35546:SF130">
    <property type="entry name" value="EXPRESSED PROTEIN"/>
    <property type="match status" value="1"/>
</dbReference>
<dbReference type="EMBL" id="JBJUIK010000010">
    <property type="protein sequence ID" value="KAL3515668.1"/>
    <property type="molecule type" value="Genomic_DNA"/>
</dbReference>
<dbReference type="Gene3D" id="1.20.1280.50">
    <property type="match status" value="1"/>
</dbReference>
<sequence length="506" mass="58257">MSWRSCFSWITTLDFNWNTTLVKQEDNKKNNKNNNKGEEVENDATIVLDFWSRLPEDMKVDILCRLEEKDLIDSKSVSKDWNSLISKFCVRILSPPSPSAPFCGFLTFEEPRQEESDFPRANNNNNNVAAGGELEEKKLSLLFIAMGKYMGRDFRQKVKLAQRIMDLLPPGYEASDIQHYCNGLFLLASSQRNPVQYYVCNPATNQCVEIPVNPNHQKITNPPSYEEYHSSLAFDPSSNYSNNYGCNYRILHYISRGSATEAPAVLELELDVFCSETREWTSHVVPLQLPPNNHNNFLYSFPGVGFDWIKQTVYKDGILYYLTSLGYLVCININILLSSADHSKTEVCWAVELPDTQQDTNTSDQKEDQEFLGCIGISSGCFYYSNRHSQSRSTILVWMLLVVDNGKASRSKWILRHTINTDEMVGTPPFERAIKKNIESCWPFAFHPNDDQIIYMATRKPPLILTYFHRTKLASMADFPWFLRKTVLDQKLIFPYSRCLLPLIHL</sequence>
<dbReference type="AlphaFoldDB" id="A0ABD2Z870"/>
<dbReference type="Proteomes" id="UP001630127">
    <property type="component" value="Unassembled WGS sequence"/>
</dbReference>
<dbReference type="SMART" id="SM00256">
    <property type="entry name" value="FBOX"/>
    <property type="match status" value="1"/>
</dbReference>
<protein>
    <recommendedName>
        <fullName evidence="1">F-box domain-containing protein</fullName>
    </recommendedName>
</protein>
<accession>A0ABD2Z870</accession>
<dbReference type="InterPro" id="IPR055290">
    <property type="entry name" value="At3g26010-like"/>
</dbReference>
<reference evidence="2 3" key="1">
    <citation type="submission" date="2024-11" db="EMBL/GenBank/DDBJ databases">
        <title>A near-complete genome assembly of Cinchona calisaya.</title>
        <authorList>
            <person name="Lian D.C."/>
            <person name="Zhao X.W."/>
            <person name="Wei L."/>
        </authorList>
    </citation>
    <scope>NUCLEOTIDE SEQUENCE [LARGE SCALE GENOMIC DNA]</scope>
    <source>
        <tissue evidence="2">Nenye</tissue>
    </source>
</reference>
<evidence type="ECO:0000259" key="1">
    <source>
        <dbReference type="SMART" id="SM00256"/>
    </source>
</evidence>
<organism evidence="2 3">
    <name type="scientific">Cinchona calisaya</name>
    <dbReference type="NCBI Taxonomy" id="153742"/>
    <lineage>
        <taxon>Eukaryota</taxon>
        <taxon>Viridiplantae</taxon>
        <taxon>Streptophyta</taxon>
        <taxon>Embryophyta</taxon>
        <taxon>Tracheophyta</taxon>
        <taxon>Spermatophyta</taxon>
        <taxon>Magnoliopsida</taxon>
        <taxon>eudicotyledons</taxon>
        <taxon>Gunneridae</taxon>
        <taxon>Pentapetalae</taxon>
        <taxon>asterids</taxon>
        <taxon>lamiids</taxon>
        <taxon>Gentianales</taxon>
        <taxon>Rubiaceae</taxon>
        <taxon>Cinchonoideae</taxon>
        <taxon>Cinchoneae</taxon>
        <taxon>Cinchona</taxon>
    </lineage>
</organism>
<dbReference type="Pfam" id="PF24750">
    <property type="entry name" value="b-prop_At3g26010-like"/>
    <property type="match status" value="1"/>
</dbReference>
<keyword evidence="3" id="KW-1185">Reference proteome</keyword>
<dbReference type="PANTHER" id="PTHR35546">
    <property type="entry name" value="F-BOX PROTEIN INTERACTION DOMAIN PROTEIN-RELATED"/>
    <property type="match status" value="1"/>
</dbReference>
<name>A0ABD2Z870_9GENT</name>
<evidence type="ECO:0000313" key="3">
    <source>
        <dbReference type="Proteomes" id="UP001630127"/>
    </source>
</evidence>
<dbReference type="Pfam" id="PF00646">
    <property type="entry name" value="F-box"/>
    <property type="match status" value="1"/>
</dbReference>
<dbReference type="InterPro" id="IPR056592">
    <property type="entry name" value="Beta-prop_At3g26010-like"/>
</dbReference>
<proteinExistence type="predicted"/>
<feature type="domain" description="F-box" evidence="1">
    <location>
        <begin position="54"/>
        <end position="94"/>
    </location>
</feature>
<dbReference type="InterPro" id="IPR001810">
    <property type="entry name" value="F-box_dom"/>
</dbReference>